<dbReference type="GO" id="GO:0006654">
    <property type="term" value="P:phosphatidic acid biosynthetic process"/>
    <property type="evidence" value="ECO:0007669"/>
    <property type="project" value="TreeGrafter"/>
</dbReference>
<evidence type="ECO:0000256" key="2">
    <source>
        <dbReference type="ARBA" id="ARBA00022516"/>
    </source>
</evidence>
<keyword evidence="7" id="KW-1133">Transmembrane helix</keyword>
<gene>
    <name evidence="9" type="primary">PlsC</name>
    <name evidence="9" type="ordered locus">XOO4496</name>
</gene>
<dbReference type="Proteomes" id="UP000006735">
    <property type="component" value="Chromosome"/>
</dbReference>
<evidence type="ECO:0000256" key="6">
    <source>
        <dbReference type="SAM" id="MobiDB-lite"/>
    </source>
</evidence>
<proteinExistence type="predicted"/>
<dbReference type="CDD" id="cd07989">
    <property type="entry name" value="LPLAT_AGPAT-like"/>
    <property type="match status" value="1"/>
</dbReference>
<dbReference type="GO" id="GO:0003841">
    <property type="term" value="F:1-acylglycerol-3-phosphate O-acyltransferase activity"/>
    <property type="evidence" value="ECO:0007669"/>
    <property type="project" value="TreeGrafter"/>
</dbReference>
<evidence type="ECO:0000256" key="5">
    <source>
        <dbReference type="ARBA" id="ARBA00023315"/>
    </source>
</evidence>
<sequence length="301" mass="33141">MHGTASPAAGSARGPRCCHNGRASFPPVTGSVRRMSESSPDATRDAGAPLRLLRYLYRVPLLLLHVGLFLPVAMLCVVVPPLARIRIGQDDTLDERMIRWWQGNLMRVFGFRLRRFGTPLSGATLFVANHVSWVDIPMLHSQRVMGFVAKREIADWPLVGWLATIGQTIFHQRGNTESLGGVLQEMLLRLQSGKPVGVFPEGRTRGGTEVGPFHARIFQAAVEAGVPVQPVALRYGVRGSAQAVVAFGERESFLANILRLLGEPSRLAEMHFLEPIRALDIEGRRRLADTSLQRIVAAMES</sequence>
<evidence type="ECO:0000313" key="10">
    <source>
        <dbReference type="Proteomes" id="UP000006735"/>
    </source>
</evidence>
<dbReference type="Pfam" id="PF01553">
    <property type="entry name" value="Acyltransferase"/>
    <property type="match status" value="1"/>
</dbReference>
<keyword evidence="10" id="KW-1185">Reference proteome</keyword>
<evidence type="ECO:0000256" key="7">
    <source>
        <dbReference type="SAM" id="Phobius"/>
    </source>
</evidence>
<dbReference type="AlphaFoldDB" id="Q5GU73"/>
<feature type="domain" description="Phospholipid/glycerol acyltransferase" evidence="8">
    <location>
        <begin position="124"/>
        <end position="236"/>
    </location>
</feature>
<name>Q5GU73_XANOR</name>
<feature type="region of interest" description="Disordered" evidence="6">
    <location>
        <begin position="1"/>
        <end position="44"/>
    </location>
</feature>
<dbReference type="EMBL" id="AE013598">
    <property type="protein sequence ID" value="AAW77750.1"/>
    <property type="molecule type" value="Genomic_DNA"/>
</dbReference>
<dbReference type="SMART" id="SM00563">
    <property type="entry name" value="PlsC"/>
    <property type="match status" value="1"/>
</dbReference>
<evidence type="ECO:0000259" key="8">
    <source>
        <dbReference type="SMART" id="SM00563"/>
    </source>
</evidence>
<evidence type="ECO:0000313" key="9">
    <source>
        <dbReference type="EMBL" id="AAW77750.1"/>
    </source>
</evidence>
<evidence type="ECO:0000256" key="3">
    <source>
        <dbReference type="ARBA" id="ARBA00022679"/>
    </source>
</evidence>
<dbReference type="KEGG" id="xoo:XOO4496"/>
<dbReference type="HOGENOM" id="CLU_027938_0_1_6"/>
<organism evidence="9 10">
    <name type="scientific">Xanthomonas oryzae pv. oryzae (strain KACC10331 / KXO85)</name>
    <dbReference type="NCBI Taxonomy" id="291331"/>
    <lineage>
        <taxon>Bacteria</taxon>
        <taxon>Pseudomonadati</taxon>
        <taxon>Pseudomonadota</taxon>
        <taxon>Gammaproteobacteria</taxon>
        <taxon>Lysobacterales</taxon>
        <taxon>Lysobacteraceae</taxon>
        <taxon>Xanthomonas</taxon>
    </lineage>
</organism>
<feature type="transmembrane region" description="Helical" evidence="7">
    <location>
        <begin position="61"/>
        <end position="83"/>
    </location>
</feature>
<dbReference type="PANTHER" id="PTHR10434:SF64">
    <property type="entry name" value="1-ACYL-SN-GLYCEROL-3-PHOSPHATE ACYLTRANSFERASE-RELATED"/>
    <property type="match status" value="1"/>
</dbReference>
<keyword evidence="7" id="KW-0812">Transmembrane</keyword>
<keyword evidence="2" id="KW-0444">Lipid biosynthesis</keyword>
<protein>
    <submittedName>
        <fullName evidence="9">1-acyl-sn-glycerol-3-phosphate acyltransferase</fullName>
    </submittedName>
</protein>
<evidence type="ECO:0000256" key="4">
    <source>
        <dbReference type="ARBA" id="ARBA00023098"/>
    </source>
</evidence>
<evidence type="ECO:0000256" key="1">
    <source>
        <dbReference type="ARBA" id="ARBA00005189"/>
    </source>
</evidence>
<keyword evidence="4" id="KW-0443">Lipid metabolism</keyword>
<dbReference type="InterPro" id="IPR002123">
    <property type="entry name" value="Plipid/glycerol_acylTrfase"/>
</dbReference>
<dbReference type="SUPFAM" id="SSF69593">
    <property type="entry name" value="Glycerol-3-phosphate (1)-acyltransferase"/>
    <property type="match status" value="1"/>
</dbReference>
<keyword evidence="3" id="KW-0808">Transferase</keyword>
<reference evidence="9 10" key="1">
    <citation type="journal article" date="2005" name="Nucleic Acids Res.">
        <title>The genome sequence of Xanthomonas oryzae pathovar oryzae KACC10331, the bacterial blight pathogen of rice.</title>
        <authorList>
            <person name="Lee B.M."/>
            <person name="Park Y.J."/>
            <person name="Park D.S."/>
            <person name="Kang H.W."/>
            <person name="Kim J.G."/>
            <person name="Song E.S."/>
            <person name="Park I.C."/>
            <person name="Yoon U.H."/>
            <person name="Hahn J.H."/>
            <person name="Koo B.S."/>
            <person name="Lee G.B."/>
            <person name="Kim H."/>
            <person name="Park H.S."/>
            <person name="Yoon K.O."/>
            <person name="Kim J.H."/>
            <person name="Jung C.H."/>
            <person name="Koh N.H."/>
            <person name="Seo J.S."/>
            <person name="Go S.J."/>
        </authorList>
    </citation>
    <scope>NUCLEOTIDE SEQUENCE [LARGE SCALE GENOMIC DNA]</scope>
    <source>
        <strain evidence="10">KACC10331 / KXO85</strain>
    </source>
</reference>
<dbReference type="PANTHER" id="PTHR10434">
    <property type="entry name" value="1-ACYL-SN-GLYCEROL-3-PHOSPHATE ACYLTRANSFERASE"/>
    <property type="match status" value="1"/>
</dbReference>
<accession>Q5GU73</accession>
<comment type="pathway">
    <text evidence="1">Lipid metabolism.</text>
</comment>
<keyword evidence="7" id="KW-0472">Membrane</keyword>
<dbReference type="STRING" id="291331.XOO4496"/>
<keyword evidence="5 9" id="KW-0012">Acyltransferase</keyword>